<evidence type="ECO:0000313" key="3">
    <source>
        <dbReference type="Proteomes" id="UP000247409"/>
    </source>
</evidence>
<keyword evidence="3" id="KW-1185">Reference proteome</keyword>
<accession>A0A2V3IRA1</accession>
<dbReference type="AlphaFoldDB" id="A0A2V3IRA1"/>
<proteinExistence type="predicted"/>
<name>A0A2V3IRA1_9FLOR</name>
<reference evidence="2 3" key="1">
    <citation type="journal article" date="2018" name="Mol. Biol. Evol.">
        <title>Analysis of the draft genome of the red seaweed Gracilariopsis chorda provides insights into genome size evolution in Rhodophyta.</title>
        <authorList>
            <person name="Lee J."/>
            <person name="Yang E.C."/>
            <person name="Graf L."/>
            <person name="Yang J.H."/>
            <person name="Qiu H."/>
            <person name="Zel Zion U."/>
            <person name="Chan C.X."/>
            <person name="Stephens T.G."/>
            <person name="Weber A.P.M."/>
            <person name="Boo G.H."/>
            <person name="Boo S.M."/>
            <person name="Kim K.M."/>
            <person name="Shin Y."/>
            <person name="Jung M."/>
            <person name="Lee S.J."/>
            <person name="Yim H.S."/>
            <person name="Lee J.H."/>
            <person name="Bhattacharya D."/>
            <person name="Yoon H.S."/>
        </authorList>
    </citation>
    <scope>NUCLEOTIDE SEQUENCE [LARGE SCALE GENOMIC DNA]</scope>
    <source>
        <strain evidence="2 3">SKKU-2015</strain>
        <tissue evidence="2">Whole body</tissue>
    </source>
</reference>
<feature type="transmembrane region" description="Helical" evidence="1">
    <location>
        <begin position="123"/>
        <end position="144"/>
    </location>
</feature>
<dbReference type="Proteomes" id="UP000247409">
    <property type="component" value="Unassembled WGS sequence"/>
</dbReference>
<dbReference type="OrthoDB" id="10376699at2759"/>
<sequence length="157" mass="17654">MNFQSPAVPAFAPSAPLSTALTPRTARFVSRRVRPRTAQMTIHPQDLSWRNERDRLAIESEFISSRDSGEVDADMAMLRERMQLLGKKEKQWTQICEQFLSLSMLTGVALVDRHTGEPTARAWIFFTISAALPLYVVALAVQWLHSSSVSFSHALPL</sequence>
<keyword evidence="1" id="KW-0812">Transmembrane</keyword>
<keyword evidence="1" id="KW-1133">Transmembrane helix</keyword>
<keyword evidence="1" id="KW-0472">Membrane</keyword>
<gene>
    <name evidence="2" type="ORF">BWQ96_06585</name>
</gene>
<evidence type="ECO:0000313" key="2">
    <source>
        <dbReference type="EMBL" id="PXF43680.1"/>
    </source>
</evidence>
<evidence type="ECO:0000256" key="1">
    <source>
        <dbReference type="SAM" id="Phobius"/>
    </source>
</evidence>
<dbReference type="EMBL" id="NBIV01000115">
    <property type="protein sequence ID" value="PXF43680.1"/>
    <property type="molecule type" value="Genomic_DNA"/>
</dbReference>
<organism evidence="2 3">
    <name type="scientific">Gracilariopsis chorda</name>
    <dbReference type="NCBI Taxonomy" id="448386"/>
    <lineage>
        <taxon>Eukaryota</taxon>
        <taxon>Rhodophyta</taxon>
        <taxon>Florideophyceae</taxon>
        <taxon>Rhodymeniophycidae</taxon>
        <taxon>Gracilariales</taxon>
        <taxon>Gracilariaceae</taxon>
        <taxon>Gracilariopsis</taxon>
    </lineage>
</organism>
<comment type="caution">
    <text evidence="2">The sequence shown here is derived from an EMBL/GenBank/DDBJ whole genome shotgun (WGS) entry which is preliminary data.</text>
</comment>
<protein>
    <submittedName>
        <fullName evidence="2">Uncharacterized protein</fullName>
    </submittedName>
</protein>